<evidence type="ECO:0000313" key="13">
    <source>
        <dbReference type="EMBL" id="QMS84785.1"/>
    </source>
</evidence>
<dbReference type="InterPro" id="IPR006062">
    <property type="entry name" value="His_biosynth"/>
</dbReference>
<gene>
    <name evidence="11 13" type="primary">hisF</name>
    <name evidence="13" type="ORF">G4Z02_03125</name>
</gene>
<keyword evidence="7 11" id="KW-0368">Histidine biosynthesis</keyword>
<sequence>MLAKRIIPCLDVRDGRVVKGTKFTNIHDVDDPKVLGKRYSEDGADELVFYDITASHEERQTSLEFVEQVALEINIPFCVGGGIRTMDDIKTILRKGADKVSLNSGALDNPSLIQEASQKYGAQCIVLSIDVKEENGQYLVYRNGGRINTRIDAIEWAKQGVALGAGELVINSINYDGMKNGFDITLLNKITAVVNVPVIASGGAGSINDFIELGKRTTADGFLAASVFHFGEINIPTLKETLNREGISVRIER</sequence>
<evidence type="ECO:0000313" key="14">
    <source>
        <dbReference type="Proteomes" id="UP000514720"/>
    </source>
</evidence>
<dbReference type="Proteomes" id="UP000514720">
    <property type="component" value="Chromosome"/>
</dbReference>
<keyword evidence="6 11" id="KW-0028">Amino-acid biosynthesis</keyword>
<dbReference type="PANTHER" id="PTHR21235">
    <property type="entry name" value="IMIDAZOLE GLYCEROL PHOSPHATE SYNTHASE SUBUNIT HISF/H IGP SYNTHASE SUBUNIT HISF/H"/>
    <property type="match status" value="1"/>
</dbReference>
<evidence type="ECO:0000256" key="10">
    <source>
        <dbReference type="ARBA" id="ARBA00047838"/>
    </source>
</evidence>
<evidence type="ECO:0000256" key="1">
    <source>
        <dbReference type="ARBA" id="ARBA00004496"/>
    </source>
</evidence>
<evidence type="ECO:0000256" key="5">
    <source>
        <dbReference type="ARBA" id="ARBA00022490"/>
    </source>
</evidence>
<feature type="active site" evidence="11">
    <location>
        <position position="130"/>
    </location>
</feature>
<dbReference type="GO" id="GO:0000105">
    <property type="term" value="P:L-histidine biosynthetic process"/>
    <property type="evidence" value="ECO:0007669"/>
    <property type="project" value="UniProtKB-UniRule"/>
</dbReference>
<dbReference type="UniPathway" id="UPA00031">
    <property type="reaction ID" value="UER00010"/>
</dbReference>
<dbReference type="SUPFAM" id="SSF51366">
    <property type="entry name" value="Ribulose-phoshate binding barrel"/>
    <property type="match status" value="1"/>
</dbReference>
<keyword evidence="8 11" id="KW-0456">Lyase</keyword>
<dbReference type="HAMAP" id="MF_01013">
    <property type="entry name" value="HisF"/>
    <property type="match status" value="1"/>
</dbReference>
<dbReference type="KEGG" id="xcl:G4Z02_03125"/>
<proteinExistence type="inferred from homology"/>
<evidence type="ECO:0000256" key="11">
    <source>
        <dbReference type="HAMAP-Rule" id="MF_01013"/>
    </source>
</evidence>
<dbReference type="CDD" id="cd04731">
    <property type="entry name" value="HisF"/>
    <property type="match status" value="1"/>
</dbReference>
<evidence type="ECO:0000256" key="2">
    <source>
        <dbReference type="ARBA" id="ARBA00005091"/>
    </source>
</evidence>
<dbReference type="InterPro" id="IPR013785">
    <property type="entry name" value="Aldolase_TIM"/>
</dbReference>
<organism evidence="13 14">
    <name type="scientific">Candidatus Xianfuyuplasma coldseepsis</name>
    <dbReference type="NCBI Taxonomy" id="2782163"/>
    <lineage>
        <taxon>Bacteria</taxon>
        <taxon>Bacillati</taxon>
        <taxon>Mycoplasmatota</taxon>
        <taxon>Mollicutes</taxon>
        <taxon>Candidatus Izemoplasmatales</taxon>
        <taxon>Candidatus Izemoplasmataceae</taxon>
        <taxon>Candidatus Xianfuyuplasma</taxon>
    </lineage>
</organism>
<comment type="similarity">
    <text evidence="3 11 12">Belongs to the HisA/HisF family.</text>
</comment>
<keyword evidence="14" id="KW-1185">Reference proteome</keyword>
<evidence type="ECO:0000256" key="3">
    <source>
        <dbReference type="ARBA" id="ARBA00009667"/>
    </source>
</evidence>
<name>A0A7L7KQC2_9MOLU</name>
<dbReference type="InterPro" id="IPR011060">
    <property type="entry name" value="RibuloseP-bd_barrel"/>
</dbReference>
<accession>A0A7L7KQC2</accession>
<dbReference type="AlphaFoldDB" id="A0A7L7KQC2"/>
<dbReference type="FunFam" id="3.20.20.70:FF:000006">
    <property type="entry name" value="Imidazole glycerol phosphate synthase subunit HisF"/>
    <property type="match status" value="1"/>
</dbReference>
<dbReference type="EMBL" id="CP048914">
    <property type="protein sequence ID" value="QMS84785.1"/>
    <property type="molecule type" value="Genomic_DNA"/>
</dbReference>
<evidence type="ECO:0000256" key="8">
    <source>
        <dbReference type="ARBA" id="ARBA00023239"/>
    </source>
</evidence>
<comment type="pathway">
    <text evidence="2 11">Amino-acid biosynthesis; L-histidine biosynthesis; L-histidine from 5-phospho-alpha-D-ribose 1-diphosphate: step 5/9.</text>
</comment>
<comment type="catalytic activity">
    <reaction evidence="10 11">
        <text>5-[(5-phospho-1-deoxy-D-ribulos-1-ylimino)methylamino]-1-(5-phospho-beta-D-ribosyl)imidazole-4-carboxamide + L-glutamine = D-erythro-1-(imidazol-4-yl)glycerol 3-phosphate + 5-amino-1-(5-phospho-beta-D-ribosyl)imidazole-4-carboxamide + L-glutamate + H(+)</text>
        <dbReference type="Rhea" id="RHEA:24793"/>
        <dbReference type="ChEBI" id="CHEBI:15378"/>
        <dbReference type="ChEBI" id="CHEBI:29985"/>
        <dbReference type="ChEBI" id="CHEBI:58278"/>
        <dbReference type="ChEBI" id="CHEBI:58359"/>
        <dbReference type="ChEBI" id="CHEBI:58475"/>
        <dbReference type="ChEBI" id="CHEBI:58525"/>
        <dbReference type="EC" id="4.3.2.10"/>
    </reaction>
</comment>
<feature type="active site" evidence="11">
    <location>
        <position position="11"/>
    </location>
</feature>
<protein>
    <recommendedName>
        <fullName evidence="11">Imidazole glycerol phosphate synthase subunit HisF</fullName>
        <ecNumber evidence="11">4.3.2.10</ecNumber>
    </recommendedName>
    <alternativeName>
        <fullName evidence="11">IGP synthase cyclase subunit</fullName>
    </alternativeName>
    <alternativeName>
        <fullName evidence="11">IGP synthase subunit HisF</fullName>
    </alternativeName>
    <alternativeName>
        <fullName evidence="11">ImGP synthase subunit HisF</fullName>
        <shortName evidence="11">IGPS subunit HisF</shortName>
    </alternativeName>
</protein>
<dbReference type="NCBIfam" id="TIGR00735">
    <property type="entry name" value="hisF"/>
    <property type="match status" value="1"/>
</dbReference>
<dbReference type="GO" id="GO:0000107">
    <property type="term" value="F:imidazoleglycerol-phosphate synthase activity"/>
    <property type="evidence" value="ECO:0007669"/>
    <property type="project" value="UniProtKB-UniRule"/>
</dbReference>
<evidence type="ECO:0000256" key="12">
    <source>
        <dbReference type="RuleBase" id="RU003657"/>
    </source>
</evidence>
<evidence type="ECO:0000256" key="9">
    <source>
        <dbReference type="ARBA" id="ARBA00025475"/>
    </source>
</evidence>
<keyword evidence="5 11" id="KW-0963">Cytoplasm</keyword>
<dbReference type="InterPro" id="IPR050064">
    <property type="entry name" value="IGPS_HisA/HisF"/>
</dbReference>
<reference evidence="13 14" key="1">
    <citation type="submission" date="2020-02" db="EMBL/GenBank/DDBJ databases">
        <authorList>
            <person name="Zheng R.K."/>
            <person name="Sun C.M."/>
        </authorList>
    </citation>
    <scope>NUCLEOTIDE SEQUENCE [LARGE SCALE GENOMIC DNA]</scope>
    <source>
        <strain evidence="14">zrk13</strain>
    </source>
</reference>
<dbReference type="InterPro" id="IPR004651">
    <property type="entry name" value="HisF"/>
</dbReference>
<comment type="function">
    <text evidence="9 11">IGPS catalyzes the conversion of PRFAR and glutamine to IGP, AICAR and glutamate. The HisF subunit catalyzes the cyclization activity that produces IGP and AICAR from PRFAR using the ammonia provided by the HisH subunit.</text>
</comment>
<comment type="subcellular location">
    <subcellularLocation>
        <location evidence="1 11">Cytoplasm</location>
    </subcellularLocation>
</comment>
<dbReference type="RefSeq" id="WP_258878405.1">
    <property type="nucleotide sequence ID" value="NZ_CP048914.1"/>
</dbReference>
<comment type="subunit">
    <text evidence="4 11">Heterodimer of HisH and HisF.</text>
</comment>
<dbReference type="GO" id="GO:0005737">
    <property type="term" value="C:cytoplasm"/>
    <property type="evidence" value="ECO:0007669"/>
    <property type="project" value="UniProtKB-SubCell"/>
</dbReference>
<evidence type="ECO:0000256" key="7">
    <source>
        <dbReference type="ARBA" id="ARBA00023102"/>
    </source>
</evidence>
<dbReference type="Gene3D" id="3.20.20.70">
    <property type="entry name" value="Aldolase class I"/>
    <property type="match status" value="1"/>
</dbReference>
<evidence type="ECO:0000256" key="6">
    <source>
        <dbReference type="ARBA" id="ARBA00022605"/>
    </source>
</evidence>
<dbReference type="Pfam" id="PF00977">
    <property type="entry name" value="His_biosynth"/>
    <property type="match status" value="1"/>
</dbReference>
<dbReference type="PANTHER" id="PTHR21235:SF2">
    <property type="entry name" value="IMIDAZOLE GLYCEROL PHOSPHATE SYNTHASE HISHF"/>
    <property type="match status" value="1"/>
</dbReference>
<evidence type="ECO:0000256" key="4">
    <source>
        <dbReference type="ARBA" id="ARBA00011152"/>
    </source>
</evidence>
<dbReference type="EC" id="4.3.2.10" evidence="11"/>
<dbReference type="GO" id="GO:0016829">
    <property type="term" value="F:lyase activity"/>
    <property type="evidence" value="ECO:0007669"/>
    <property type="project" value="UniProtKB-KW"/>
</dbReference>